<reference evidence="1 2" key="1">
    <citation type="submission" date="2020-10" db="EMBL/GenBank/DDBJ databases">
        <title>Plant Genome Project.</title>
        <authorList>
            <person name="Zhang R.-G."/>
        </authorList>
    </citation>
    <scope>NUCLEOTIDE SEQUENCE [LARGE SCALE GENOMIC DNA]</scope>
    <source>
        <strain evidence="1">FAFU-HL-1</strain>
        <tissue evidence="1">Leaf</tissue>
    </source>
</reference>
<proteinExistence type="predicted"/>
<evidence type="ECO:0000313" key="1">
    <source>
        <dbReference type="EMBL" id="KAF9668887.1"/>
    </source>
</evidence>
<name>A0A835MJJ7_9ROSI</name>
<sequence>MRGVAAAGNVNIWGLLDGPGMVGTMKKAPGTTVFDGMAHMGTKPCGTAATVCGACGCGGRVVMGAKEAEIETLSLASTYSLLAGRLRFFFALGSSGSPLELVVVGILRVPLTDMAIAGTVPVPVAAIIAGSACSSNHLIVSPSDLWPNSLARLGWVTVVSGMGIGVNGMTANGGVGDLSSVHGSSFGAADMLLPLFLLVGPTRMFGNSPLLIPKISGCHAIFLKFLLSYGTGSNAGSDASKEARHTKSWKLLASSCAHNDTGMAALVPFQCINLDLISSDHLLLGRREESSILKVWILQQVDPRPPSTRSGPIGWWVEPTIFTGLDSPVTGAGGEGTLIIPRPQLFVMRTHYPEKGTHLPLPVLVHCPV</sequence>
<comment type="caution">
    <text evidence="1">The sequence shown here is derived from an EMBL/GenBank/DDBJ whole genome shotgun (WGS) entry which is preliminary data.</text>
</comment>
<dbReference type="EMBL" id="JADGMS010000014">
    <property type="protein sequence ID" value="KAF9668887.1"/>
    <property type="molecule type" value="Genomic_DNA"/>
</dbReference>
<keyword evidence="2" id="KW-1185">Reference proteome</keyword>
<dbReference type="OrthoDB" id="1738296at2759"/>
<protein>
    <submittedName>
        <fullName evidence="1">Uncharacterized protein</fullName>
    </submittedName>
</protein>
<gene>
    <name evidence="1" type="ORF">SADUNF_Sadunf14G0050100</name>
</gene>
<dbReference type="Proteomes" id="UP000657918">
    <property type="component" value="Unassembled WGS sequence"/>
</dbReference>
<dbReference type="AlphaFoldDB" id="A0A835MJJ7"/>
<evidence type="ECO:0000313" key="2">
    <source>
        <dbReference type="Proteomes" id="UP000657918"/>
    </source>
</evidence>
<organism evidence="1 2">
    <name type="scientific">Salix dunnii</name>
    <dbReference type="NCBI Taxonomy" id="1413687"/>
    <lineage>
        <taxon>Eukaryota</taxon>
        <taxon>Viridiplantae</taxon>
        <taxon>Streptophyta</taxon>
        <taxon>Embryophyta</taxon>
        <taxon>Tracheophyta</taxon>
        <taxon>Spermatophyta</taxon>
        <taxon>Magnoliopsida</taxon>
        <taxon>eudicotyledons</taxon>
        <taxon>Gunneridae</taxon>
        <taxon>Pentapetalae</taxon>
        <taxon>rosids</taxon>
        <taxon>fabids</taxon>
        <taxon>Malpighiales</taxon>
        <taxon>Salicaceae</taxon>
        <taxon>Saliceae</taxon>
        <taxon>Salix</taxon>
    </lineage>
</organism>
<accession>A0A835MJJ7</accession>